<keyword evidence="3" id="KW-0479">Metal-binding</keyword>
<evidence type="ECO:0000313" key="5">
    <source>
        <dbReference type="EMBL" id="SDM90550.1"/>
    </source>
</evidence>
<keyword evidence="3" id="KW-0862">Zinc</keyword>
<dbReference type="EMBL" id="FNET01000029">
    <property type="protein sequence ID" value="SDM90550.1"/>
    <property type="molecule type" value="Genomic_DNA"/>
</dbReference>
<dbReference type="Proteomes" id="UP000199682">
    <property type="component" value="Unassembled WGS sequence"/>
</dbReference>
<feature type="binding site" evidence="3">
    <location>
        <position position="289"/>
    </location>
    <ligand>
        <name>Zn(2+)</name>
        <dbReference type="ChEBI" id="CHEBI:29105"/>
    </ligand>
</feature>
<dbReference type="InterPro" id="IPR003726">
    <property type="entry name" value="HCY_dom"/>
</dbReference>
<dbReference type="InterPro" id="IPR036589">
    <property type="entry name" value="HCY_dom_sf"/>
</dbReference>
<dbReference type="AlphaFoldDB" id="A0A1G9X197"/>
<evidence type="ECO:0000256" key="2">
    <source>
        <dbReference type="ARBA" id="ARBA00022679"/>
    </source>
</evidence>
<evidence type="ECO:0000259" key="4">
    <source>
        <dbReference type="PROSITE" id="PS50970"/>
    </source>
</evidence>
<feature type="domain" description="Hcy-binding" evidence="4">
    <location>
        <begin position="1"/>
        <end position="304"/>
    </location>
</feature>
<dbReference type="PANTHER" id="PTHR11103">
    <property type="entry name" value="SLR1189 PROTEIN"/>
    <property type="match status" value="1"/>
</dbReference>
<dbReference type="PROSITE" id="PS50970">
    <property type="entry name" value="HCY"/>
    <property type="match status" value="1"/>
</dbReference>
<dbReference type="GO" id="GO:0046872">
    <property type="term" value="F:metal ion binding"/>
    <property type="evidence" value="ECO:0007669"/>
    <property type="project" value="UniProtKB-KW"/>
</dbReference>
<dbReference type="GO" id="GO:0032259">
    <property type="term" value="P:methylation"/>
    <property type="evidence" value="ECO:0007669"/>
    <property type="project" value="UniProtKB-KW"/>
</dbReference>
<proteinExistence type="predicted"/>
<keyword evidence="2 3" id="KW-0808">Transferase</keyword>
<protein>
    <submittedName>
        <fullName evidence="5">Homocysteine S-methyltransferase</fullName>
    </submittedName>
</protein>
<evidence type="ECO:0000256" key="1">
    <source>
        <dbReference type="ARBA" id="ARBA00022603"/>
    </source>
</evidence>
<dbReference type="Gene3D" id="3.20.20.330">
    <property type="entry name" value="Homocysteine-binding-like domain"/>
    <property type="match status" value="1"/>
</dbReference>
<keyword evidence="1 3" id="KW-0489">Methyltransferase</keyword>
<gene>
    <name evidence="5" type="ORF">SAMN04488074_1299</name>
</gene>
<dbReference type="GO" id="GO:0008168">
    <property type="term" value="F:methyltransferase activity"/>
    <property type="evidence" value="ECO:0007669"/>
    <property type="project" value="UniProtKB-UniRule"/>
</dbReference>
<dbReference type="Pfam" id="PF02574">
    <property type="entry name" value="S-methyl_trans"/>
    <property type="match status" value="1"/>
</dbReference>
<feature type="binding site" evidence="3">
    <location>
        <position position="220"/>
    </location>
    <ligand>
        <name>Zn(2+)</name>
        <dbReference type="ChEBI" id="CHEBI:29105"/>
    </ligand>
</feature>
<dbReference type="PANTHER" id="PTHR11103:SF18">
    <property type="entry name" value="SLR1189 PROTEIN"/>
    <property type="match status" value="1"/>
</dbReference>
<dbReference type="RefSeq" id="WP_090014233.1">
    <property type="nucleotide sequence ID" value="NZ_FNET01000029.1"/>
</dbReference>
<evidence type="ECO:0000313" key="6">
    <source>
        <dbReference type="Proteomes" id="UP000199682"/>
    </source>
</evidence>
<comment type="cofactor">
    <cofactor evidence="3">
        <name>Zn(2+)</name>
        <dbReference type="ChEBI" id="CHEBI:29105"/>
    </cofactor>
</comment>
<organism evidence="5 6">
    <name type="scientific">Lentzea albidocapillata subsp. violacea</name>
    <dbReference type="NCBI Taxonomy" id="128104"/>
    <lineage>
        <taxon>Bacteria</taxon>
        <taxon>Bacillati</taxon>
        <taxon>Actinomycetota</taxon>
        <taxon>Actinomycetes</taxon>
        <taxon>Pseudonocardiales</taxon>
        <taxon>Pseudonocardiaceae</taxon>
        <taxon>Lentzea</taxon>
    </lineage>
</organism>
<dbReference type="SUPFAM" id="SSF82282">
    <property type="entry name" value="Homocysteine S-methyltransferase"/>
    <property type="match status" value="1"/>
</dbReference>
<reference evidence="6" key="1">
    <citation type="submission" date="2016-10" db="EMBL/GenBank/DDBJ databases">
        <authorList>
            <person name="Varghese N."/>
            <person name="Submissions S."/>
        </authorList>
    </citation>
    <scope>NUCLEOTIDE SEQUENCE [LARGE SCALE GENOMIC DNA]</scope>
    <source>
        <strain evidence="6">DSM 44796</strain>
    </source>
</reference>
<accession>A0A1G9X197</accession>
<feature type="binding site" evidence="3">
    <location>
        <position position="290"/>
    </location>
    <ligand>
        <name>Zn(2+)</name>
        <dbReference type="ChEBI" id="CHEBI:29105"/>
    </ligand>
</feature>
<name>A0A1G9X197_9PSEU</name>
<sequence>MMQLPQLDAPLFLTDGGAETTLVFDDGIDLPDFAAFPLLDDADGHAALTRYFERYASIAERDGAGIVLETATWRANPDWATRRGYDGKRLEAANRKAVDLLLDVRQRFAIPVVISGCVGPRGDAYRPKTIMSRDEARDYHSTQIRTFADTQADLVTAMTLTNIPEATGIIDAAREAEVPVVISFTVETDGRLPSGDALGDAIQAVDRDTDGHPAYYMVNCAHPTHIAPALDPEAAWTKRLRGIRANASKLSHAELDEAEVLDRGDPAEFADDYRKLKARFPQLTVLGGCCGTDHRHVDAVSAAFSG</sequence>
<evidence type="ECO:0000256" key="3">
    <source>
        <dbReference type="PROSITE-ProRule" id="PRU00333"/>
    </source>
</evidence>